<comment type="caution">
    <text evidence="1">The sequence shown here is derived from an EMBL/GenBank/DDBJ whole genome shotgun (WGS) entry which is preliminary data.</text>
</comment>
<dbReference type="EMBL" id="BMAW01013360">
    <property type="protein sequence ID" value="GFT33579.1"/>
    <property type="molecule type" value="Genomic_DNA"/>
</dbReference>
<evidence type="ECO:0000313" key="1">
    <source>
        <dbReference type="EMBL" id="GFT33579.1"/>
    </source>
</evidence>
<proteinExistence type="predicted"/>
<dbReference type="Proteomes" id="UP000887013">
    <property type="component" value="Unassembled WGS sequence"/>
</dbReference>
<keyword evidence="2" id="KW-1185">Reference proteome</keyword>
<evidence type="ECO:0000313" key="2">
    <source>
        <dbReference type="Proteomes" id="UP000887013"/>
    </source>
</evidence>
<protein>
    <submittedName>
        <fullName evidence="1">Uncharacterized protein</fullName>
    </submittedName>
</protein>
<gene>
    <name evidence="1" type="ORF">NPIL_633321</name>
</gene>
<sequence>MAKAASPASPPLISIAMRNHSQLARRNYNEPQHSPNSIRWPSIHRWDARNLESLGVHEVQYVWALSYYSTVMLSRAEKPEATFGIEIYTKCVPRITIKTETRRIIPKYRDVTTRFELIKSV</sequence>
<dbReference type="AlphaFoldDB" id="A0A8X6NV04"/>
<organism evidence="1 2">
    <name type="scientific">Nephila pilipes</name>
    <name type="common">Giant wood spider</name>
    <name type="synonym">Nephila maculata</name>
    <dbReference type="NCBI Taxonomy" id="299642"/>
    <lineage>
        <taxon>Eukaryota</taxon>
        <taxon>Metazoa</taxon>
        <taxon>Ecdysozoa</taxon>
        <taxon>Arthropoda</taxon>
        <taxon>Chelicerata</taxon>
        <taxon>Arachnida</taxon>
        <taxon>Araneae</taxon>
        <taxon>Araneomorphae</taxon>
        <taxon>Entelegynae</taxon>
        <taxon>Araneoidea</taxon>
        <taxon>Nephilidae</taxon>
        <taxon>Nephila</taxon>
    </lineage>
</organism>
<accession>A0A8X6NV04</accession>
<reference evidence="1" key="1">
    <citation type="submission" date="2020-08" db="EMBL/GenBank/DDBJ databases">
        <title>Multicomponent nature underlies the extraordinary mechanical properties of spider dragline silk.</title>
        <authorList>
            <person name="Kono N."/>
            <person name="Nakamura H."/>
            <person name="Mori M."/>
            <person name="Yoshida Y."/>
            <person name="Ohtoshi R."/>
            <person name="Malay A.D."/>
            <person name="Moran D.A.P."/>
            <person name="Tomita M."/>
            <person name="Numata K."/>
            <person name="Arakawa K."/>
        </authorList>
    </citation>
    <scope>NUCLEOTIDE SEQUENCE</scope>
</reference>
<name>A0A8X6NV04_NEPPI</name>